<organism evidence="3 4">
    <name type="scientific">Actinomyces ruminicola</name>
    <dbReference type="NCBI Taxonomy" id="332524"/>
    <lineage>
        <taxon>Bacteria</taxon>
        <taxon>Bacillati</taxon>
        <taxon>Actinomycetota</taxon>
        <taxon>Actinomycetes</taxon>
        <taxon>Actinomycetales</taxon>
        <taxon>Actinomycetaceae</taxon>
        <taxon>Actinomyces</taxon>
    </lineage>
</organism>
<evidence type="ECO:0000256" key="2">
    <source>
        <dbReference type="SAM" id="Phobius"/>
    </source>
</evidence>
<keyword evidence="2" id="KW-0472">Membrane</keyword>
<feature type="region of interest" description="Disordered" evidence="1">
    <location>
        <begin position="201"/>
        <end position="221"/>
    </location>
</feature>
<protein>
    <submittedName>
        <fullName evidence="3">Capsular polysaccharide biosynthesis protein</fullName>
    </submittedName>
</protein>
<dbReference type="RefSeq" id="WP_092612805.1">
    <property type="nucleotide sequence ID" value="NZ_FNHU01000019.1"/>
</dbReference>
<feature type="transmembrane region" description="Helical" evidence="2">
    <location>
        <begin position="175"/>
        <end position="195"/>
    </location>
</feature>
<dbReference type="PANTHER" id="PTHR32309">
    <property type="entry name" value="TYROSINE-PROTEIN KINASE"/>
    <property type="match status" value="1"/>
</dbReference>
<dbReference type="Proteomes" id="UP000199671">
    <property type="component" value="Unassembled WGS sequence"/>
</dbReference>
<dbReference type="PANTHER" id="PTHR32309:SF31">
    <property type="entry name" value="CAPSULAR EXOPOLYSACCHARIDE FAMILY"/>
    <property type="match status" value="1"/>
</dbReference>
<accession>A0A1G9ZSZ2</accession>
<dbReference type="EMBL" id="FNHU01000019">
    <property type="protein sequence ID" value="SDN24051.1"/>
    <property type="molecule type" value="Genomic_DNA"/>
</dbReference>
<evidence type="ECO:0000256" key="1">
    <source>
        <dbReference type="SAM" id="MobiDB-lite"/>
    </source>
</evidence>
<proteinExistence type="predicted"/>
<reference evidence="3 4" key="1">
    <citation type="submission" date="2016-10" db="EMBL/GenBank/DDBJ databases">
        <authorList>
            <person name="de Groot N.N."/>
        </authorList>
    </citation>
    <scope>NUCLEOTIDE SEQUENCE [LARGE SCALE GENOMIC DNA]</scope>
    <source>
        <strain evidence="3 4">KPR-7B</strain>
    </source>
</reference>
<dbReference type="AlphaFoldDB" id="A0A1G9ZSZ2"/>
<dbReference type="InterPro" id="IPR050445">
    <property type="entry name" value="Bact_polysacc_biosynth/exp"/>
</dbReference>
<dbReference type="OrthoDB" id="3261198at2"/>
<evidence type="ECO:0000313" key="3">
    <source>
        <dbReference type="EMBL" id="SDN24051.1"/>
    </source>
</evidence>
<name>A0A1G9ZSZ2_9ACTO</name>
<keyword evidence="2" id="KW-1133">Transmembrane helix</keyword>
<feature type="transmembrane region" description="Helical" evidence="2">
    <location>
        <begin position="12"/>
        <end position="36"/>
    </location>
</feature>
<sequence length="221" mass="22385">MSQDEADRIGGLLKLAPLWLAHLVLGVIFGVVFATLSGPVYTSTASALVAADTSDGGRSVSSATNIINTVMPTIVQLSTSDSVLAEVAQTTGIDQSEVKRAVTVTSSTNSLIITVSATASSAETAQVIAEAEVAALRRMVSELSITPQDETGLSLTDIDAASLPSAPSGPSKARYGAFGGIIGATIGLAVSFLLLRTRMSSDDKGPAPNTATPPATPATPE</sequence>
<keyword evidence="2" id="KW-0812">Transmembrane</keyword>
<gene>
    <name evidence="3" type="ORF">SAMN04487766_11934</name>
</gene>
<evidence type="ECO:0000313" key="4">
    <source>
        <dbReference type="Proteomes" id="UP000199671"/>
    </source>
</evidence>